<reference evidence="9 10" key="1">
    <citation type="journal article" date="2012" name="Stand. Genomic Sci.">
        <title>Complete genome sequence of the facultatively chemolithoautotrophic and methylotrophic alpha Proteobacterium Starkeya novella type strain (ATCC 8093(T)).</title>
        <authorList>
            <person name="Kappler U."/>
            <person name="Davenport K."/>
            <person name="Beatson S."/>
            <person name="Lucas S."/>
            <person name="Lapidus A."/>
            <person name="Copeland A."/>
            <person name="Berry K.W."/>
            <person name="Glavina Del Rio T."/>
            <person name="Hammon N."/>
            <person name="Dalin E."/>
            <person name="Tice H."/>
            <person name="Pitluck S."/>
            <person name="Richardson P."/>
            <person name="Bruce D."/>
            <person name="Goodwin L.A."/>
            <person name="Han C."/>
            <person name="Tapia R."/>
            <person name="Detter J.C."/>
            <person name="Chang Y.J."/>
            <person name="Jeffries C.D."/>
            <person name="Land M."/>
            <person name="Hauser L."/>
            <person name="Kyrpides N.C."/>
            <person name="Goker M."/>
            <person name="Ivanova N."/>
            <person name="Klenk H.P."/>
            <person name="Woyke T."/>
        </authorList>
    </citation>
    <scope>NUCLEOTIDE SEQUENCE [LARGE SCALE GENOMIC DNA]</scope>
    <source>
        <strain evidence="10">ATCC 8093 / DSM 506 / JCM 20403 / CCM 1077 / IAM 12100 / NBRC 12443 / NCIMB 10456</strain>
    </source>
</reference>
<dbReference type="Pfam" id="PF08352">
    <property type="entry name" value="oligo_HPY"/>
    <property type="match status" value="1"/>
</dbReference>
<dbReference type="Pfam" id="PF00005">
    <property type="entry name" value="ABC_tran"/>
    <property type="match status" value="2"/>
</dbReference>
<feature type="domain" description="ABC transporter" evidence="8">
    <location>
        <begin position="284"/>
        <end position="529"/>
    </location>
</feature>
<dbReference type="InterPro" id="IPR013563">
    <property type="entry name" value="Oligopep_ABC_C"/>
</dbReference>
<keyword evidence="4" id="KW-1003">Cell membrane</keyword>
<keyword evidence="5" id="KW-0547">Nucleotide-binding</keyword>
<dbReference type="KEGG" id="sno:Snov_4269"/>
<feature type="domain" description="ABC transporter" evidence="8">
    <location>
        <begin position="10"/>
        <end position="258"/>
    </location>
</feature>
<gene>
    <name evidence="9" type="ordered locus">Snov_4269</name>
</gene>
<dbReference type="InterPro" id="IPR003439">
    <property type="entry name" value="ABC_transporter-like_ATP-bd"/>
</dbReference>
<keyword evidence="3" id="KW-0813">Transport</keyword>
<dbReference type="PROSITE" id="PS00211">
    <property type="entry name" value="ABC_TRANSPORTER_1"/>
    <property type="match status" value="1"/>
</dbReference>
<keyword evidence="7" id="KW-0472">Membrane</keyword>
<accession>D7A2K5</accession>
<dbReference type="EMBL" id="CP002026">
    <property type="protein sequence ID" value="ADH91535.1"/>
    <property type="molecule type" value="Genomic_DNA"/>
</dbReference>
<name>D7A2K5_ANCN5</name>
<dbReference type="GO" id="GO:0016887">
    <property type="term" value="F:ATP hydrolysis activity"/>
    <property type="evidence" value="ECO:0007669"/>
    <property type="project" value="InterPro"/>
</dbReference>
<evidence type="ECO:0000256" key="7">
    <source>
        <dbReference type="ARBA" id="ARBA00023136"/>
    </source>
</evidence>
<dbReference type="InterPro" id="IPR017871">
    <property type="entry name" value="ABC_transporter-like_CS"/>
</dbReference>
<dbReference type="InterPro" id="IPR027417">
    <property type="entry name" value="P-loop_NTPase"/>
</dbReference>
<evidence type="ECO:0000313" key="9">
    <source>
        <dbReference type="EMBL" id="ADH91535.1"/>
    </source>
</evidence>
<dbReference type="Gene3D" id="3.40.50.300">
    <property type="entry name" value="P-loop containing nucleotide triphosphate hydrolases"/>
    <property type="match status" value="2"/>
</dbReference>
<dbReference type="AlphaFoldDB" id="D7A2K5"/>
<evidence type="ECO:0000313" key="10">
    <source>
        <dbReference type="Proteomes" id="UP000006633"/>
    </source>
</evidence>
<evidence type="ECO:0000256" key="6">
    <source>
        <dbReference type="ARBA" id="ARBA00022840"/>
    </source>
</evidence>
<dbReference type="STRING" id="639283.Snov_4269"/>
<sequence>MRAPGGMPLLSVEDLTVDFGEGTAKVLSDVSFELRRDEVLGIVGETGAGKSVLARALIDLLPEGGRIVGGDLRLDGASILDMDAAERRQMRGGRIALIGTNAKALLDPVETVGAQIARVLRAHKPCSRKEAWAAAVDLLAQVGIVNPERRARAYPHQLSGGMAQRVVIAMAMVANPEVVLADDATLGLDATIQVQVLDLLVKRCRDLGAGVVLITHDLGIIAHYCDRVAIMKDGRIVELDEVGHFLEAPKDGYSRTLLDAAKVRPTPRTGEAADETGEHAPCLLEIGRLVKTFPISGTTEVVRAIDDVSFSVRKGETLALVGESGSGKTTVGQCLVRLLESDSGGIAFDGTDITNMPAHQFRPLRRRIQMVFQEPYVALNPRWPVRALIGEPLQLDPALDRGARARRARELLDLVHLPARLADSYPHELTAGEQKRVGIARALATGPDFVVFDEPTTALDIRVRAQIIDLVRDLQAEIGMSALFITHDLNSVRSLAHNVAVMRHGKIVEYGETEAIFARPAQDYTRMLLAAELPIEQGAAQRERAETLRLAGTA</sequence>
<dbReference type="RefSeq" id="WP_013169035.1">
    <property type="nucleotide sequence ID" value="NC_014217.1"/>
</dbReference>
<dbReference type="GO" id="GO:0005886">
    <property type="term" value="C:plasma membrane"/>
    <property type="evidence" value="ECO:0007669"/>
    <property type="project" value="UniProtKB-SubCell"/>
</dbReference>
<dbReference type="PANTHER" id="PTHR43297:SF2">
    <property type="entry name" value="DIPEPTIDE TRANSPORT ATP-BINDING PROTEIN DPPD"/>
    <property type="match status" value="1"/>
</dbReference>
<dbReference type="Proteomes" id="UP000006633">
    <property type="component" value="Chromosome"/>
</dbReference>
<evidence type="ECO:0000256" key="2">
    <source>
        <dbReference type="ARBA" id="ARBA00005417"/>
    </source>
</evidence>
<protein>
    <submittedName>
        <fullName evidence="9">ABC transporter related protein</fullName>
    </submittedName>
</protein>
<keyword evidence="10" id="KW-1185">Reference proteome</keyword>
<keyword evidence="6" id="KW-0067">ATP-binding</keyword>
<dbReference type="PROSITE" id="PS50893">
    <property type="entry name" value="ABC_TRANSPORTER_2"/>
    <property type="match status" value="2"/>
</dbReference>
<evidence type="ECO:0000256" key="4">
    <source>
        <dbReference type="ARBA" id="ARBA00022475"/>
    </source>
</evidence>
<dbReference type="SUPFAM" id="SSF52540">
    <property type="entry name" value="P-loop containing nucleoside triphosphate hydrolases"/>
    <property type="match status" value="2"/>
</dbReference>
<evidence type="ECO:0000256" key="5">
    <source>
        <dbReference type="ARBA" id="ARBA00022741"/>
    </source>
</evidence>
<dbReference type="PANTHER" id="PTHR43297">
    <property type="entry name" value="OLIGOPEPTIDE TRANSPORT ATP-BINDING PROTEIN APPD"/>
    <property type="match status" value="1"/>
</dbReference>
<evidence type="ECO:0000256" key="3">
    <source>
        <dbReference type="ARBA" id="ARBA00022448"/>
    </source>
</evidence>
<evidence type="ECO:0000259" key="8">
    <source>
        <dbReference type="PROSITE" id="PS50893"/>
    </source>
</evidence>
<proteinExistence type="inferred from homology"/>
<dbReference type="OrthoDB" id="9802264at2"/>
<dbReference type="GO" id="GO:0015833">
    <property type="term" value="P:peptide transport"/>
    <property type="evidence" value="ECO:0007669"/>
    <property type="project" value="InterPro"/>
</dbReference>
<dbReference type="GO" id="GO:0005524">
    <property type="term" value="F:ATP binding"/>
    <property type="evidence" value="ECO:0007669"/>
    <property type="project" value="UniProtKB-KW"/>
</dbReference>
<dbReference type="eggNOG" id="COG4172">
    <property type="taxonomic scope" value="Bacteria"/>
</dbReference>
<comment type="subcellular location">
    <subcellularLocation>
        <location evidence="1">Cell inner membrane</location>
        <topology evidence="1">Peripheral membrane protein</topology>
    </subcellularLocation>
</comment>
<evidence type="ECO:0000256" key="1">
    <source>
        <dbReference type="ARBA" id="ARBA00004417"/>
    </source>
</evidence>
<dbReference type="InterPro" id="IPR050388">
    <property type="entry name" value="ABC_Ni/Peptide_Import"/>
</dbReference>
<dbReference type="InterPro" id="IPR003593">
    <property type="entry name" value="AAA+_ATPase"/>
</dbReference>
<comment type="similarity">
    <text evidence="2">Belongs to the ABC transporter superfamily.</text>
</comment>
<organism evidence="9 10">
    <name type="scientific">Ancylobacter novellus (strain ATCC 8093 / DSM 506 / JCM 20403 / CCM 1077 / IAM 12100 / NBRC 12443 / NCIMB 10456)</name>
    <name type="common">Starkeya novella</name>
    <dbReference type="NCBI Taxonomy" id="639283"/>
    <lineage>
        <taxon>Bacteria</taxon>
        <taxon>Pseudomonadati</taxon>
        <taxon>Pseudomonadota</taxon>
        <taxon>Alphaproteobacteria</taxon>
        <taxon>Hyphomicrobiales</taxon>
        <taxon>Xanthobacteraceae</taxon>
        <taxon>Ancylobacter</taxon>
    </lineage>
</organism>
<dbReference type="SMART" id="SM00382">
    <property type="entry name" value="AAA"/>
    <property type="match status" value="2"/>
</dbReference>
<dbReference type="CDD" id="cd03257">
    <property type="entry name" value="ABC_NikE_OppD_transporters"/>
    <property type="match status" value="2"/>
</dbReference>
<dbReference type="HOGENOM" id="CLU_000604_86_2_5"/>